<sequence>MSTPSRWPIGLRAAISTAIPVTTGWAAGAMGSGLIATLGAFTSRFGGDRPYANRGIELATVAVSLAAAVALGAWSAQVPWVGVVTVSLVAVAAVWLCNALAVGPPGAYVFVVACAAGIGVSAAQAAPWTIGVLVLAGGAVAWLVQMAGALVGFRRPERAAVAAAAEAVAGYIEAANSPQERAARHRAASALHRSWRVLVNYQPLPAPQGSVLHRLRAANHAVHVLFTAAVTATAQGAAPAAESAEQARRLGALQLTPETVATRAADRIPLGSPPVVTVLRRAVSPGSHVRHIMARVAIGVPLAGVAAMALGVDHAYWAMAAALLVLHQGTDRSRTLRRGTERLLGTWVGLGLAGAILSLHPHDLWLVLLLALLNLVIELLVVRNYTLATVFITTTALTISSGTHTVDIGHLLLARGIDTLIGCAVGVVVYLVAARWQESTRLTDAIGRALEAAANVFGYIAAGDTAGLAARAARRDLQVAAIGLMEADEAMLAGSPRHRAIAEQLLPAVAATEQLAYRTIAACWSVEHRTDGVEFGRSLFDGRPAEPDVRALQALAAAVRSGDAPPDPGDPPPFLADVITQLRRALDR</sequence>
<feature type="transmembrane region" description="Helical" evidence="5">
    <location>
        <begin position="132"/>
        <end position="153"/>
    </location>
</feature>
<dbReference type="Pfam" id="PF13515">
    <property type="entry name" value="FUSC_2"/>
    <property type="match status" value="1"/>
</dbReference>
<reference evidence="7" key="1">
    <citation type="submission" date="2016-03" db="EMBL/GenBank/DDBJ databases">
        <authorList>
            <person name="Ploux O."/>
        </authorList>
    </citation>
    <scope>NUCLEOTIDE SEQUENCE</scope>
    <source>
        <strain evidence="7">UC10</strain>
    </source>
</reference>
<accession>A0A1Y5PH89</accession>
<evidence type="ECO:0000256" key="4">
    <source>
        <dbReference type="ARBA" id="ARBA00023136"/>
    </source>
</evidence>
<evidence type="ECO:0000256" key="1">
    <source>
        <dbReference type="ARBA" id="ARBA00004141"/>
    </source>
</evidence>
<evidence type="ECO:0000313" key="7">
    <source>
        <dbReference type="EMBL" id="SBS75268.1"/>
    </source>
</evidence>
<dbReference type="GO" id="GO:0016020">
    <property type="term" value="C:membrane"/>
    <property type="evidence" value="ECO:0007669"/>
    <property type="project" value="UniProtKB-SubCell"/>
</dbReference>
<evidence type="ECO:0000256" key="3">
    <source>
        <dbReference type="ARBA" id="ARBA00022989"/>
    </source>
</evidence>
<comment type="subcellular location">
    <subcellularLocation>
        <location evidence="1">Membrane</location>
        <topology evidence="1">Multi-pass membrane protein</topology>
    </subcellularLocation>
</comment>
<dbReference type="InterPro" id="IPR049453">
    <property type="entry name" value="Memb_transporter_dom"/>
</dbReference>
<feature type="transmembrane region" description="Helical" evidence="5">
    <location>
        <begin position="412"/>
        <end position="433"/>
    </location>
</feature>
<feature type="transmembrane region" description="Helical" evidence="5">
    <location>
        <begin position="55"/>
        <end position="74"/>
    </location>
</feature>
<feature type="transmembrane region" description="Helical" evidence="5">
    <location>
        <begin position="365"/>
        <end position="382"/>
    </location>
</feature>
<feature type="transmembrane region" description="Helical" evidence="5">
    <location>
        <begin position="292"/>
        <end position="309"/>
    </location>
</feature>
<feature type="transmembrane region" description="Helical" evidence="5">
    <location>
        <begin position="80"/>
        <end position="100"/>
    </location>
</feature>
<feature type="transmembrane region" description="Helical" evidence="5">
    <location>
        <begin position="107"/>
        <end position="126"/>
    </location>
</feature>
<keyword evidence="2 5" id="KW-0812">Transmembrane</keyword>
<name>A0A1Y5PH89_9MYCO</name>
<proteinExistence type="predicted"/>
<feature type="transmembrane region" description="Helical" evidence="5">
    <location>
        <begin position="387"/>
        <end position="406"/>
    </location>
</feature>
<protein>
    <submittedName>
        <fullName evidence="7">Putative membrane protein</fullName>
    </submittedName>
</protein>
<evidence type="ECO:0000256" key="2">
    <source>
        <dbReference type="ARBA" id="ARBA00022692"/>
    </source>
</evidence>
<organism evidence="7">
    <name type="scientific">uncultured Mycobacterium sp</name>
    <dbReference type="NCBI Taxonomy" id="171292"/>
    <lineage>
        <taxon>Bacteria</taxon>
        <taxon>Bacillati</taxon>
        <taxon>Actinomycetota</taxon>
        <taxon>Actinomycetes</taxon>
        <taxon>Mycobacteriales</taxon>
        <taxon>Mycobacteriaceae</taxon>
        <taxon>Mycobacterium</taxon>
        <taxon>environmental samples</taxon>
    </lineage>
</organism>
<keyword evidence="3 5" id="KW-1133">Transmembrane helix</keyword>
<gene>
    <name evidence="7" type="ORF">MHPYR_210053</name>
</gene>
<dbReference type="EMBL" id="FLQS01000014">
    <property type="protein sequence ID" value="SBS75268.1"/>
    <property type="molecule type" value="Genomic_DNA"/>
</dbReference>
<evidence type="ECO:0000259" key="6">
    <source>
        <dbReference type="Pfam" id="PF13515"/>
    </source>
</evidence>
<keyword evidence="4 5" id="KW-0472">Membrane</keyword>
<feature type="domain" description="Integral membrane bound transporter" evidence="6">
    <location>
        <begin position="302"/>
        <end position="429"/>
    </location>
</feature>
<evidence type="ECO:0000256" key="5">
    <source>
        <dbReference type="SAM" id="Phobius"/>
    </source>
</evidence>
<feature type="transmembrane region" description="Helical" evidence="5">
    <location>
        <begin position="25"/>
        <end position="43"/>
    </location>
</feature>
<dbReference type="AlphaFoldDB" id="A0A1Y5PH89"/>